<dbReference type="Proteomes" id="UP000006272">
    <property type="component" value="Unassembled WGS sequence"/>
</dbReference>
<comment type="caution">
    <text evidence="2">The sequence shown here is derived from an EMBL/GenBank/DDBJ whole genome shotgun (WGS) entry which is preliminary data.</text>
</comment>
<proteinExistence type="predicted"/>
<dbReference type="PROSITE" id="PS00409">
    <property type="entry name" value="PROKAR_NTER_METHYL"/>
    <property type="match status" value="1"/>
</dbReference>
<keyword evidence="1" id="KW-1133">Transmembrane helix</keyword>
<dbReference type="Pfam" id="PF07963">
    <property type="entry name" value="N_methyl"/>
    <property type="match status" value="1"/>
</dbReference>
<sequence length="137" mass="14379">MEKVRNIRQGEQGFTLIEIIAVLVILGILAAVAIPKYNDLQKQAQIKTAMGAIPSLVTAATNDYHSAVINTPTVAGAWGQGETSATVGDFVGTYSAANNVVKVGVTGTLNANVGPAKWWANVSAETSAMTYQFTIPQ</sequence>
<organism evidence="2 3">
    <name type="scientific">Solidesulfovibrio magneticus str. Maddingley MBC34</name>
    <dbReference type="NCBI Taxonomy" id="1206767"/>
    <lineage>
        <taxon>Bacteria</taxon>
        <taxon>Pseudomonadati</taxon>
        <taxon>Thermodesulfobacteriota</taxon>
        <taxon>Desulfovibrionia</taxon>
        <taxon>Desulfovibrionales</taxon>
        <taxon>Desulfovibrionaceae</taxon>
        <taxon>Solidesulfovibrio</taxon>
    </lineage>
</organism>
<protein>
    <submittedName>
        <fullName evidence="2">Prepilin-type N-terminal cleavage/methylation domain-containing protein</fullName>
    </submittedName>
</protein>
<dbReference type="EMBL" id="ALAO01000092">
    <property type="protein sequence ID" value="EKO40131.1"/>
    <property type="molecule type" value="Genomic_DNA"/>
</dbReference>
<keyword evidence="1" id="KW-0812">Transmembrane</keyword>
<reference evidence="2 3" key="1">
    <citation type="submission" date="2012-07" db="EMBL/GenBank/DDBJ databases">
        <title>Draft genome sequence of Desulfovibrio magneticus str. Maddingley MBC34 obtained from a metagenomic sequence of a methanogenic enrichment isolated from coal-seam formation water in Victoria, Australia.</title>
        <authorList>
            <person name="Greenfield P."/>
            <person name="Hendry P."/>
            <person name="Li D."/>
            <person name="Rosewarne C.P."/>
            <person name="Tran-Dinh N."/>
            <person name="Elbourne L.D.H."/>
            <person name="Paulsen I.T."/>
            <person name="Midgley D.J."/>
        </authorList>
    </citation>
    <scope>NUCLEOTIDE SEQUENCE [LARGE SCALE GENOMIC DNA]</scope>
    <source>
        <strain evidence="3">Maddingley MBC34</strain>
    </source>
</reference>
<keyword evidence="1" id="KW-0472">Membrane</keyword>
<dbReference type="AlphaFoldDB" id="K6GT69"/>
<dbReference type="PATRIC" id="fig|1206767.3.peg.1119"/>
<dbReference type="InterPro" id="IPR045584">
    <property type="entry name" value="Pilin-like"/>
</dbReference>
<feature type="transmembrane region" description="Helical" evidence="1">
    <location>
        <begin position="12"/>
        <end position="34"/>
    </location>
</feature>
<evidence type="ECO:0000256" key="1">
    <source>
        <dbReference type="SAM" id="Phobius"/>
    </source>
</evidence>
<name>K6GT69_9BACT</name>
<dbReference type="Gene3D" id="3.30.700.10">
    <property type="entry name" value="Glycoprotein, Type 4 Pilin"/>
    <property type="match status" value="1"/>
</dbReference>
<gene>
    <name evidence="2" type="ORF">B193_1150</name>
</gene>
<dbReference type="InterPro" id="IPR012902">
    <property type="entry name" value="N_methyl_site"/>
</dbReference>
<dbReference type="SUPFAM" id="SSF54523">
    <property type="entry name" value="Pili subunits"/>
    <property type="match status" value="1"/>
</dbReference>
<accession>K6GT69</accession>
<evidence type="ECO:0000313" key="3">
    <source>
        <dbReference type="Proteomes" id="UP000006272"/>
    </source>
</evidence>
<evidence type="ECO:0000313" key="2">
    <source>
        <dbReference type="EMBL" id="EKO40131.1"/>
    </source>
</evidence>
<dbReference type="NCBIfam" id="TIGR02532">
    <property type="entry name" value="IV_pilin_GFxxxE"/>
    <property type="match status" value="1"/>
</dbReference>